<evidence type="ECO:0000256" key="1">
    <source>
        <dbReference type="SAM" id="Phobius"/>
    </source>
</evidence>
<comment type="caution">
    <text evidence="2">The sequence shown here is derived from an EMBL/GenBank/DDBJ whole genome shotgun (WGS) entry which is preliminary data.</text>
</comment>
<dbReference type="Proteomes" id="UP000309133">
    <property type="component" value="Unassembled WGS sequence"/>
</dbReference>
<feature type="transmembrane region" description="Helical" evidence="1">
    <location>
        <begin position="159"/>
        <end position="181"/>
    </location>
</feature>
<feature type="transmembrane region" description="Helical" evidence="1">
    <location>
        <begin position="46"/>
        <end position="67"/>
    </location>
</feature>
<dbReference type="AlphaFoldDB" id="A0A4S4FKM5"/>
<evidence type="ECO:0000313" key="3">
    <source>
        <dbReference type="Proteomes" id="UP000309133"/>
    </source>
</evidence>
<protein>
    <submittedName>
        <fullName evidence="2">Uncharacterized protein</fullName>
    </submittedName>
</protein>
<dbReference type="EMBL" id="SSSM01000004">
    <property type="protein sequence ID" value="THG30899.1"/>
    <property type="molecule type" value="Genomic_DNA"/>
</dbReference>
<dbReference type="RefSeq" id="WP_136427311.1">
    <property type="nucleotide sequence ID" value="NZ_SSSM01000004.1"/>
</dbReference>
<sequence>MRETERTLRRLDPLGSLASRPLTLIGAVAAPLVALLSTLATSPSAGVPVAAVLALAFIALAGLVLAITTSPHRTPAGRGTAATVIALALAASVTSSAAFWMVKGIGQDWGPIATALLVLALSTYRPAREILTLGGVCSLVFVLIAVLQGGDARSVTIDAIAAVTPVLALSLGGAAFAATVVRSVEQWQRQEATETGVAVELMRRSNPVDERRDRVGILNHEVAPLFSEILSAGTIDRGHQARASAVAQALRSVMVLEADRSWLDQLAESLPAADEFSDASVIDDDRRADDMTMEQRAAMRAILVTLADPDLTDPGSLQVLIRTRGAHCDVTVTAESGTAAGTMSHLLDPYISVLAALFDDVAFDIASQITLRFSYDRL</sequence>
<feature type="transmembrane region" description="Helical" evidence="1">
    <location>
        <begin position="79"/>
        <end position="102"/>
    </location>
</feature>
<keyword evidence="1" id="KW-1133">Transmembrane helix</keyword>
<feature type="transmembrane region" description="Helical" evidence="1">
    <location>
        <begin position="108"/>
        <end position="124"/>
    </location>
</feature>
<feature type="transmembrane region" description="Helical" evidence="1">
    <location>
        <begin position="21"/>
        <end position="40"/>
    </location>
</feature>
<name>A0A4S4FKM5_9MICO</name>
<gene>
    <name evidence="2" type="ORF">E6C64_09780</name>
</gene>
<organism evidence="2 3">
    <name type="scientific">Naasia lichenicola</name>
    <dbReference type="NCBI Taxonomy" id="2565933"/>
    <lineage>
        <taxon>Bacteria</taxon>
        <taxon>Bacillati</taxon>
        <taxon>Actinomycetota</taxon>
        <taxon>Actinomycetes</taxon>
        <taxon>Micrococcales</taxon>
        <taxon>Microbacteriaceae</taxon>
        <taxon>Naasia</taxon>
    </lineage>
</organism>
<keyword evidence="1" id="KW-0472">Membrane</keyword>
<dbReference type="OrthoDB" id="5124052at2"/>
<keyword evidence="1" id="KW-0812">Transmembrane</keyword>
<feature type="transmembrane region" description="Helical" evidence="1">
    <location>
        <begin position="131"/>
        <end position="147"/>
    </location>
</feature>
<accession>A0A4S4FKM5</accession>
<proteinExistence type="predicted"/>
<evidence type="ECO:0000313" key="2">
    <source>
        <dbReference type="EMBL" id="THG30899.1"/>
    </source>
</evidence>
<reference evidence="2 3" key="1">
    <citation type="submission" date="2019-04" db="EMBL/GenBank/DDBJ databases">
        <authorList>
            <person name="Jiang L."/>
        </authorList>
    </citation>
    <scope>NUCLEOTIDE SEQUENCE [LARGE SCALE GENOMIC DNA]</scope>
    <source>
        <strain evidence="2 3">YIM 131853</strain>
    </source>
</reference>
<keyword evidence="3" id="KW-1185">Reference proteome</keyword>